<accession>A0A922SNU1</accession>
<comment type="caution">
    <text evidence="1">The sequence shown here is derived from an EMBL/GenBank/DDBJ whole genome shotgun (WGS) entry which is preliminary data.</text>
</comment>
<sequence>MGLDGAEADAVPLRPDIPSGTRLLARSAGAWSKPDGGAISWVRERIITRVYAYIFILSNIMHWRGGWGLLDMFVDRCLPDIEDPHRKTIKDAENLTHPELIPLLREPRIKEQGLLKRDEQFQLVKDLLSETRDPSI</sequence>
<evidence type="ECO:0000313" key="1">
    <source>
        <dbReference type="EMBL" id="KAH9644104.1"/>
    </source>
</evidence>
<dbReference type="Proteomes" id="UP000814243">
    <property type="component" value="Unassembled WGS sequence"/>
</dbReference>
<dbReference type="EMBL" id="JACEFF010000101">
    <property type="protein sequence ID" value="KAH9644104.1"/>
    <property type="molecule type" value="Genomic_DNA"/>
</dbReference>
<gene>
    <name evidence="1" type="ORF">HF086_015434</name>
</gene>
<reference evidence="1" key="1">
    <citation type="journal article" date="2021" name="G3 (Bethesda)">
        <title>Genome and transcriptome analysis of the beet armyworm Spodoptera exigua reveals targets for pest control. .</title>
        <authorList>
            <person name="Simon S."/>
            <person name="Breeschoten T."/>
            <person name="Jansen H.J."/>
            <person name="Dirks R.P."/>
            <person name="Schranz M.E."/>
            <person name="Ros V.I.D."/>
        </authorList>
    </citation>
    <scope>NUCLEOTIDE SEQUENCE</scope>
    <source>
        <strain evidence="1">TB_SE_WUR_2020</strain>
    </source>
</reference>
<protein>
    <submittedName>
        <fullName evidence="1">Uncharacterized protein</fullName>
    </submittedName>
</protein>
<evidence type="ECO:0000313" key="2">
    <source>
        <dbReference type="Proteomes" id="UP000814243"/>
    </source>
</evidence>
<organism evidence="1 2">
    <name type="scientific">Spodoptera exigua</name>
    <name type="common">Beet armyworm</name>
    <name type="synonym">Noctua fulgens</name>
    <dbReference type="NCBI Taxonomy" id="7107"/>
    <lineage>
        <taxon>Eukaryota</taxon>
        <taxon>Metazoa</taxon>
        <taxon>Ecdysozoa</taxon>
        <taxon>Arthropoda</taxon>
        <taxon>Hexapoda</taxon>
        <taxon>Insecta</taxon>
        <taxon>Pterygota</taxon>
        <taxon>Neoptera</taxon>
        <taxon>Endopterygota</taxon>
        <taxon>Lepidoptera</taxon>
        <taxon>Glossata</taxon>
        <taxon>Ditrysia</taxon>
        <taxon>Noctuoidea</taxon>
        <taxon>Noctuidae</taxon>
        <taxon>Amphipyrinae</taxon>
        <taxon>Spodoptera</taxon>
    </lineage>
</organism>
<name>A0A922SNU1_SPOEX</name>
<proteinExistence type="predicted"/>
<dbReference type="AlphaFoldDB" id="A0A922SNU1"/>